<protein>
    <recommendedName>
        <fullName evidence="1">Damage-control phosphatase ARMT1-like metal-binding domain-containing protein</fullName>
    </recommendedName>
</protein>
<evidence type="ECO:0000313" key="3">
    <source>
        <dbReference type="Proteomes" id="UP000246278"/>
    </source>
</evidence>
<dbReference type="Pfam" id="PF01937">
    <property type="entry name" value="ARMT1-like_dom"/>
    <property type="match status" value="1"/>
</dbReference>
<comment type="caution">
    <text evidence="2">The sequence shown here is derived from an EMBL/GenBank/DDBJ whole genome shotgun (WGS) entry which is preliminary data.</text>
</comment>
<keyword evidence="3" id="KW-1185">Reference proteome</keyword>
<proteinExistence type="predicted"/>
<name>A0A317T4T5_9CHLB</name>
<dbReference type="OrthoDB" id="9796465at2"/>
<reference evidence="3" key="1">
    <citation type="submission" date="2017-10" db="EMBL/GenBank/DDBJ databases">
        <authorList>
            <person name="Gaisin V.A."/>
            <person name="Rysina M.S."/>
            <person name="Grouzdev D.S."/>
        </authorList>
    </citation>
    <scope>NUCLEOTIDE SEQUENCE [LARGE SCALE GENOMIC DNA]</scope>
    <source>
        <strain evidence="3">V1</strain>
    </source>
</reference>
<dbReference type="AlphaFoldDB" id="A0A317T4T5"/>
<dbReference type="InterPro" id="IPR036075">
    <property type="entry name" value="ARMT-1-like_metal-bd_sf"/>
</dbReference>
<evidence type="ECO:0000313" key="2">
    <source>
        <dbReference type="EMBL" id="PWW81545.1"/>
    </source>
</evidence>
<dbReference type="Proteomes" id="UP000246278">
    <property type="component" value="Unassembled WGS sequence"/>
</dbReference>
<dbReference type="PIRSF" id="PIRSF006593">
    <property type="entry name" value="UCP006593"/>
    <property type="match status" value="1"/>
</dbReference>
<dbReference type="InterPro" id="IPR002791">
    <property type="entry name" value="ARMT1-like_metal-bd"/>
</dbReference>
<gene>
    <name evidence="2" type="ORF">CR164_09020</name>
</gene>
<organism evidence="2 3">
    <name type="scientific">Prosthecochloris marina</name>
    <dbReference type="NCBI Taxonomy" id="2017681"/>
    <lineage>
        <taxon>Bacteria</taxon>
        <taxon>Pseudomonadati</taxon>
        <taxon>Chlorobiota</taxon>
        <taxon>Chlorobiia</taxon>
        <taxon>Chlorobiales</taxon>
        <taxon>Chlorobiaceae</taxon>
        <taxon>Prosthecochloris</taxon>
    </lineage>
</organism>
<dbReference type="Gene3D" id="3.40.50.10880">
    <property type="entry name" value="Uncharacterised protein PF01937, DUF89, domain 3"/>
    <property type="match status" value="1"/>
</dbReference>
<evidence type="ECO:0000259" key="1">
    <source>
        <dbReference type="Pfam" id="PF01937"/>
    </source>
</evidence>
<dbReference type="InterPro" id="IPR014444">
    <property type="entry name" value="PH1575-like"/>
</dbReference>
<dbReference type="RefSeq" id="WP_110023662.1">
    <property type="nucleotide sequence ID" value="NZ_PDNZ01000006.1"/>
</dbReference>
<dbReference type="Gene3D" id="1.10.285.20">
    <property type="entry name" value="Uncharacterised protein PF01937, DUF89, domain 2"/>
    <property type="match status" value="1"/>
</dbReference>
<feature type="domain" description="Damage-control phosphatase ARMT1-like metal-binding" evidence="1">
    <location>
        <begin position="4"/>
        <end position="274"/>
    </location>
</feature>
<accession>A0A317T4T5</accession>
<dbReference type="EMBL" id="PDNZ01000006">
    <property type="protein sequence ID" value="PWW81545.1"/>
    <property type="molecule type" value="Genomic_DNA"/>
</dbReference>
<sequence length="279" mass="30989">MKTFLDCIPCFMNQALKAGRFATEDEKTLKELLAVTGEMVREISFDMTPPEIGDRIYKEVRRLTGVDDPFLNVKKENIQEALALYPEAERIVENSPDRLMAAIRMAIAGNIIDHGVNRNFDIHAMVEQCMQQDFAICDFSAFNEKLERTSFVLYIGDNAGESVFDRLLIQALAKPVIYVVREVPVINDVTMDDALFSGIGGEAEIISSGSTAPGTLLDRCNKRFLDLFHSADLIISKGQGNYEALSGKGENIFFMLRAKCPVIASHLGVEVDDIVLKNG</sequence>
<dbReference type="SUPFAM" id="SSF111321">
    <property type="entry name" value="AF1104-like"/>
    <property type="match status" value="1"/>
</dbReference>